<evidence type="ECO:0000256" key="2">
    <source>
        <dbReference type="SAM" id="MobiDB-lite"/>
    </source>
</evidence>
<dbReference type="EMBL" id="HBNR01029170">
    <property type="protein sequence ID" value="CAE4582520.1"/>
    <property type="molecule type" value="Transcribed_RNA"/>
</dbReference>
<dbReference type="AlphaFoldDB" id="A0A6T0YZJ3"/>
<dbReference type="SUPFAM" id="SSF55120">
    <property type="entry name" value="Pseudouridine synthase"/>
    <property type="match status" value="1"/>
</dbReference>
<accession>A0A6T0YZJ3</accession>
<evidence type="ECO:0000313" key="4">
    <source>
        <dbReference type="EMBL" id="CAE4582520.1"/>
    </source>
</evidence>
<dbReference type="InterPro" id="IPR020103">
    <property type="entry name" value="PsdUridine_synth_cat_dom_sf"/>
</dbReference>
<comment type="similarity">
    <text evidence="1">Belongs to the pseudouridine synthase RluA family.</text>
</comment>
<dbReference type="InterPro" id="IPR050188">
    <property type="entry name" value="RluA_PseudoU_synthase"/>
</dbReference>
<feature type="domain" description="Pseudouridine synthase RsuA/RluA-like" evidence="3">
    <location>
        <begin position="229"/>
        <end position="345"/>
    </location>
</feature>
<dbReference type="GO" id="GO:0003723">
    <property type="term" value="F:RNA binding"/>
    <property type="evidence" value="ECO:0007669"/>
    <property type="project" value="InterPro"/>
</dbReference>
<dbReference type="PANTHER" id="PTHR21600:SF87">
    <property type="entry name" value="RNA PSEUDOURIDYLATE SYNTHASE DOMAIN-CONTAINING PROTEIN 1"/>
    <property type="match status" value="1"/>
</dbReference>
<dbReference type="InterPro" id="IPR006145">
    <property type="entry name" value="PsdUridine_synth_RsuA/RluA"/>
</dbReference>
<dbReference type="GO" id="GO:0009982">
    <property type="term" value="F:pseudouridine synthase activity"/>
    <property type="evidence" value="ECO:0007669"/>
    <property type="project" value="InterPro"/>
</dbReference>
<name>A0A6T0YZJ3_9DINO</name>
<dbReference type="CDD" id="cd02869">
    <property type="entry name" value="PseudoU_synth_RluA_like"/>
    <property type="match status" value="1"/>
</dbReference>
<dbReference type="Pfam" id="PF00849">
    <property type="entry name" value="PseudoU_synth_2"/>
    <property type="match status" value="1"/>
</dbReference>
<reference evidence="5" key="1">
    <citation type="submission" date="2021-01" db="EMBL/GenBank/DDBJ databases">
        <authorList>
            <person name="Corre E."/>
            <person name="Pelletier E."/>
            <person name="Niang G."/>
            <person name="Scheremetjew M."/>
            <person name="Finn R."/>
            <person name="Kale V."/>
            <person name="Holt S."/>
            <person name="Cochrane G."/>
            <person name="Meng A."/>
            <person name="Brown T."/>
            <person name="Cohen L."/>
        </authorList>
    </citation>
    <scope>NUCLEOTIDE SEQUENCE</scope>
    <source>
        <strain evidence="5">CCMP3105</strain>
    </source>
</reference>
<gene>
    <name evidence="4" type="ORF">AMON00008_LOCUS19864</name>
    <name evidence="5" type="ORF">AMON00008_LOCUS19865</name>
    <name evidence="6" type="ORF">AMON00008_LOCUS19866</name>
</gene>
<organism evidence="5">
    <name type="scientific">Alexandrium monilatum</name>
    <dbReference type="NCBI Taxonomy" id="311494"/>
    <lineage>
        <taxon>Eukaryota</taxon>
        <taxon>Sar</taxon>
        <taxon>Alveolata</taxon>
        <taxon>Dinophyceae</taxon>
        <taxon>Gonyaulacales</taxon>
        <taxon>Pyrocystaceae</taxon>
        <taxon>Alexandrium</taxon>
    </lineage>
</organism>
<evidence type="ECO:0000259" key="3">
    <source>
        <dbReference type="Pfam" id="PF00849"/>
    </source>
</evidence>
<proteinExistence type="inferred from homology"/>
<dbReference type="PANTHER" id="PTHR21600">
    <property type="entry name" value="MITOCHONDRIAL RNA PSEUDOURIDINE SYNTHASE"/>
    <property type="match status" value="1"/>
</dbReference>
<evidence type="ECO:0000313" key="5">
    <source>
        <dbReference type="EMBL" id="CAE4582521.1"/>
    </source>
</evidence>
<dbReference type="EMBL" id="HBNR01029172">
    <property type="protein sequence ID" value="CAE4582523.1"/>
    <property type="molecule type" value="Transcribed_RNA"/>
</dbReference>
<dbReference type="EMBL" id="HBNR01029171">
    <property type="protein sequence ID" value="CAE4582521.1"/>
    <property type="molecule type" value="Transcribed_RNA"/>
</dbReference>
<feature type="region of interest" description="Disordered" evidence="2">
    <location>
        <begin position="142"/>
        <end position="163"/>
    </location>
</feature>
<evidence type="ECO:0000256" key="1">
    <source>
        <dbReference type="ARBA" id="ARBA00010876"/>
    </source>
</evidence>
<dbReference type="Gene3D" id="3.30.2350.10">
    <property type="entry name" value="Pseudouridine synthase"/>
    <property type="match status" value="1"/>
</dbReference>
<dbReference type="GO" id="GO:0000455">
    <property type="term" value="P:enzyme-directed rRNA pseudouridine synthesis"/>
    <property type="evidence" value="ECO:0007669"/>
    <property type="project" value="TreeGrafter"/>
</dbReference>
<sequence>MQQFACQGLANLSWALAALPFRDVPLLEAIAAAARPRIREFLLQGFSNMAWAFATLRFEHAPLFKAIASASIALLSGQAATEEEEERPAAAGCAALGGPRVLGLVHALALADLPGMEASRECLFAAAARRLLKHADALDARGLPRGCSEPTPGPPPSDGCAPEAPRVLGDWQHACVLWKPPGWAASVGFLDETSEEEDWRAGARARPLHEWLISRFGPTCPITWDEGAQHGLVHRLDRETSGPLLCAKSYRGYERLRLEFAACRVRKLYVCVCLGRAPRRPGALDAPLRVAGERRARRSAAGPRGQRARTDLRRVGHLHGPAAEPLSLVEVSLRTGRMHQIRAHLGSLGHPLASDALYGGGLEGTSRWPRLPLHAFELLTRAGGELLGARVALPEDLGRALATLSANERQSRHSLQSWGG</sequence>
<evidence type="ECO:0000313" key="6">
    <source>
        <dbReference type="EMBL" id="CAE4582523.1"/>
    </source>
</evidence>
<protein>
    <recommendedName>
        <fullName evidence="3">Pseudouridine synthase RsuA/RluA-like domain-containing protein</fullName>
    </recommendedName>
</protein>